<sequence>MRYWIGIAIVVLAAFVLVLMDNPGARFGLTNADFAALASRIALIVLIGGGVILAYRGRGRDAVRHAAMWLAFALVLLVLYSYRHDLAAIGDRVLGELIPGMPAISTAVRPDGGRERVVTIRAAIDGHFNVRARINGRTVDMVADTGASVVTLTYEDAMAAGIDPQTLFFSVPVSTANGRTEAAPVRLDSVSVGGIDVRNLRALVARPDSLFKSLLGMNYLRALASFEVSGDALVLRQ</sequence>
<dbReference type="Gene3D" id="2.40.70.10">
    <property type="entry name" value="Acid Proteases"/>
    <property type="match status" value="1"/>
</dbReference>
<keyword evidence="1" id="KW-0472">Membrane</keyword>
<name>A0A7S8HAX6_9HYPH</name>
<dbReference type="Pfam" id="PF13975">
    <property type="entry name" value="gag-asp_proteas"/>
    <property type="match status" value="1"/>
</dbReference>
<dbReference type="InterPro" id="IPR011969">
    <property type="entry name" value="Clan_AA_Asp_peptidase_C"/>
</dbReference>
<dbReference type="InterPro" id="IPR034122">
    <property type="entry name" value="Retropepsin-like_bacterial"/>
</dbReference>
<reference evidence="2 3" key="1">
    <citation type="submission" date="2020-06" db="EMBL/GenBank/DDBJ databases">
        <title>Genome sequence of 2 isolates from Red Sea Mangroves.</title>
        <authorList>
            <person name="Sefrji F."/>
            <person name="Michoud G."/>
            <person name="Merlino G."/>
            <person name="Daffonchio D."/>
        </authorList>
    </citation>
    <scope>NUCLEOTIDE SEQUENCE [LARGE SCALE GENOMIC DNA]</scope>
    <source>
        <strain evidence="2 3">R1DC25</strain>
    </source>
</reference>
<dbReference type="KEGG" id="kmn:HW532_03850"/>
<keyword evidence="2" id="KW-0378">Hydrolase</keyword>
<protein>
    <submittedName>
        <fullName evidence="2">TIGR02281 family clan AA aspartic protease</fullName>
        <ecNumber evidence="2">3.4.23.-</ecNumber>
    </submittedName>
</protein>
<feature type="transmembrane region" description="Helical" evidence="1">
    <location>
        <begin position="36"/>
        <end position="55"/>
    </location>
</feature>
<dbReference type="GO" id="GO:0008233">
    <property type="term" value="F:peptidase activity"/>
    <property type="evidence" value="ECO:0007669"/>
    <property type="project" value="UniProtKB-KW"/>
</dbReference>
<keyword evidence="1" id="KW-1133">Transmembrane helix</keyword>
<dbReference type="SUPFAM" id="SSF50630">
    <property type="entry name" value="Acid proteases"/>
    <property type="match status" value="1"/>
</dbReference>
<dbReference type="AlphaFoldDB" id="A0A7S8HAX6"/>
<accession>A0A7S8HAX6</accession>
<dbReference type="GO" id="GO:0006508">
    <property type="term" value="P:proteolysis"/>
    <property type="evidence" value="ECO:0007669"/>
    <property type="project" value="UniProtKB-KW"/>
</dbReference>
<keyword evidence="1" id="KW-0812">Transmembrane</keyword>
<dbReference type="EC" id="3.4.23.-" evidence="2"/>
<keyword evidence="2" id="KW-0645">Protease</keyword>
<dbReference type="InterPro" id="IPR021109">
    <property type="entry name" value="Peptidase_aspartic_dom_sf"/>
</dbReference>
<dbReference type="RefSeq" id="WP_213163153.1">
    <property type="nucleotide sequence ID" value="NZ_CP058214.1"/>
</dbReference>
<evidence type="ECO:0000256" key="1">
    <source>
        <dbReference type="SAM" id="Phobius"/>
    </source>
</evidence>
<dbReference type="EMBL" id="CP058214">
    <property type="protein sequence ID" value="QPC41926.1"/>
    <property type="molecule type" value="Genomic_DNA"/>
</dbReference>
<dbReference type="Proteomes" id="UP000593594">
    <property type="component" value="Chromosome"/>
</dbReference>
<feature type="transmembrane region" description="Helical" evidence="1">
    <location>
        <begin position="62"/>
        <end position="82"/>
    </location>
</feature>
<proteinExistence type="predicted"/>
<dbReference type="NCBIfam" id="TIGR02281">
    <property type="entry name" value="clan_AA_DTGA"/>
    <property type="match status" value="1"/>
</dbReference>
<gene>
    <name evidence="2" type="ORF">HW532_03850</name>
</gene>
<evidence type="ECO:0000313" key="2">
    <source>
        <dbReference type="EMBL" id="QPC41926.1"/>
    </source>
</evidence>
<organism evidence="2 3">
    <name type="scientific">Kaustia mangrovi</name>
    <dbReference type="NCBI Taxonomy" id="2593653"/>
    <lineage>
        <taxon>Bacteria</taxon>
        <taxon>Pseudomonadati</taxon>
        <taxon>Pseudomonadota</taxon>
        <taxon>Alphaproteobacteria</taxon>
        <taxon>Hyphomicrobiales</taxon>
        <taxon>Parvibaculaceae</taxon>
        <taxon>Kaustia</taxon>
    </lineage>
</organism>
<evidence type="ECO:0000313" key="3">
    <source>
        <dbReference type="Proteomes" id="UP000593594"/>
    </source>
</evidence>
<keyword evidence="3" id="KW-1185">Reference proteome</keyword>
<dbReference type="CDD" id="cd05483">
    <property type="entry name" value="retropepsin_like_bacteria"/>
    <property type="match status" value="1"/>
</dbReference>